<proteinExistence type="predicted"/>
<name>A0A437QZK5_9GAMM</name>
<keyword evidence="2" id="KW-1185">Reference proteome</keyword>
<sequence length="64" mass="7010">MDTFLIAAAVFFAVNAFVFVTYLRKIDVNGTAVRQLEKAQFADAYNRQSAKVRKARAAGVAARA</sequence>
<organism evidence="1 2">
    <name type="scientific">Rheinheimera riviphila</name>
    <dbReference type="NCBI Taxonomy" id="1834037"/>
    <lineage>
        <taxon>Bacteria</taxon>
        <taxon>Pseudomonadati</taxon>
        <taxon>Pseudomonadota</taxon>
        <taxon>Gammaproteobacteria</taxon>
        <taxon>Chromatiales</taxon>
        <taxon>Chromatiaceae</taxon>
        <taxon>Rheinheimera</taxon>
    </lineage>
</organism>
<dbReference type="AlphaFoldDB" id="A0A437QZK5"/>
<comment type="caution">
    <text evidence="1">The sequence shown here is derived from an EMBL/GenBank/DDBJ whole genome shotgun (WGS) entry which is preliminary data.</text>
</comment>
<accession>A0A437QZK5</accession>
<dbReference type="Proteomes" id="UP000283077">
    <property type="component" value="Unassembled WGS sequence"/>
</dbReference>
<evidence type="ECO:0000313" key="1">
    <source>
        <dbReference type="EMBL" id="RVU39966.1"/>
    </source>
</evidence>
<reference evidence="1 2" key="1">
    <citation type="submission" date="2019-01" db="EMBL/GenBank/DDBJ databases">
        <authorList>
            <person name="Chen W.-M."/>
        </authorList>
    </citation>
    <scope>NUCLEOTIDE SEQUENCE [LARGE SCALE GENOMIC DNA]</scope>
    <source>
        <strain evidence="1 2">KYPC3</strain>
    </source>
</reference>
<dbReference type="RefSeq" id="WP_068059482.1">
    <property type="nucleotide sequence ID" value="NZ_SACS01000007.1"/>
</dbReference>
<protein>
    <submittedName>
        <fullName evidence="1">Uncharacterized protein</fullName>
    </submittedName>
</protein>
<evidence type="ECO:0000313" key="2">
    <source>
        <dbReference type="Proteomes" id="UP000283077"/>
    </source>
</evidence>
<dbReference type="EMBL" id="SACS01000007">
    <property type="protein sequence ID" value="RVU39966.1"/>
    <property type="molecule type" value="Genomic_DNA"/>
</dbReference>
<gene>
    <name evidence="1" type="ORF">EOE67_08640</name>
</gene>